<dbReference type="RefSeq" id="XP_043037386.1">
    <property type="nucleotide sequence ID" value="XM_043180434.1"/>
</dbReference>
<dbReference type="SUPFAM" id="SSF81383">
    <property type="entry name" value="F-box domain"/>
    <property type="match status" value="1"/>
</dbReference>
<dbReference type="AlphaFoldDB" id="A0A9P8AQI3"/>
<evidence type="ECO:0000313" key="2">
    <source>
        <dbReference type="EMBL" id="KAG7443886.1"/>
    </source>
</evidence>
<dbReference type="InterPro" id="IPR036322">
    <property type="entry name" value="WD40_repeat_dom_sf"/>
</dbReference>
<evidence type="ECO:0000313" key="3">
    <source>
        <dbReference type="Proteomes" id="UP000812287"/>
    </source>
</evidence>
<dbReference type="InterPro" id="IPR036047">
    <property type="entry name" value="F-box-like_dom_sf"/>
</dbReference>
<name>A0A9P8AQI3_9AGAR</name>
<organism evidence="2 3">
    <name type="scientific">Guyanagaster necrorhizus</name>
    <dbReference type="NCBI Taxonomy" id="856835"/>
    <lineage>
        <taxon>Eukaryota</taxon>
        <taxon>Fungi</taxon>
        <taxon>Dikarya</taxon>
        <taxon>Basidiomycota</taxon>
        <taxon>Agaricomycotina</taxon>
        <taxon>Agaricomycetes</taxon>
        <taxon>Agaricomycetidae</taxon>
        <taxon>Agaricales</taxon>
        <taxon>Marasmiineae</taxon>
        <taxon>Physalacriaceae</taxon>
        <taxon>Guyanagaster</taxon>
    </lineage>
</organism>
<dbReference type="GeneID" id="66102730"/>
<dbReference type="Gene3D" id="2.130.10.10">
    <property type="entry name" value="YVTN repeat-like/Quinoprotein amine dehydrogenase"/>
    <property type="match status" value="1"/>
</dbReference>
<dbReference type="Pfam" id="PF12937">
    <property type="entry name" value="F-box-like"/>
    <property type="match status" value="1"/>
</dbReference>
<gene>
    <name evidence="2" type="ORF">BT62DRAFT_303598</name>
</gene>
<dbReference type="SUPFAM" id="SSF50978">
    <property type="entry name" value="WD40 repeat-like"/>
    <property type="match status" value="1"/>
</dbReference>
<dbReference type="InterPro" id="IPR001810">
    <property type="entry name" value="F-box_dom"/>
</dbReference>
<evidence type="ECO:0000259" key="1">
    <source>
        <dbReference type="Pfam" id="PF12937"/>
    </source>
</evidence>
<accession>A0A9P8AQI3</accession>
<proteinExistence type="predicted"/>
<sequence>MALNILSLVDDPKTLGRASQLSRHWGKLVEDEAVWRRMCRLWEFGSPVQRAFLDDGDDDDDIWGQGRKKQRHRFSTLLFSYKSHFKYSYSTMMNWRYGGRLLRAHRVPVVNPTNGVITSIALDDDWVVVGLANSRIHVFSTWTGVLARTLVGHESDIWGVHLVSCGGRRRKREESLGMEEDGEEWNIPHSLRVALGLEGEIDKEDSDDDDDTKNPHFGVCGASEGWGQPNSLVVSGGCDKVIRVRILHIRLVWTYVDDTVHRCRRIDRLQLVGE</sequence>
<keyword evidence="3" id="KW-1185">Reference proteome</keyword>
<feature type="domain" description="F-box" evidence="1">
    <location>
        <begin position="3"/>
        <end position="40"/>
    </location>
</feature>
<comment type="caution">
    <text evidence="2">The sequence shown here is derived from an EMBL/GenBank/DDBJ whole genome shotgun (WGS) entry which is preliminary data.</text>
</comment>
<dbReference type="Proteomes" id="UP000812287">
    <property type="component" value="Unassembled WGS sequence"/>
</dbReference>
<dbReference type="EMBL" id="MU250542">
    <property type="protein sequence ID" value="KAG7443886.1"/>
    <property type="molecule type" value="Genomic_DNA"/>
</dbReference>
<dbReference type="Gene3D" id="1.20.1280.50">
    <property type="match status" value="1"/>
</dbReference>
<dbReference type="OrthoDB" id="190105at2759"/>
<dbReference type="InterPro" id="IPR015943">
    <property type="entry name" value="WD40/YVTN_repeat-like_dom_sf"/>
</dbReference>
<protein>
    <recommendedName>
        <fullName evidence="1">F-box domain-containing protein</fullName>
    </recommendedName>
</protein>
<reference evidence="2" key="1">
    <citation type="submission" date="2020-11" db="EMBL/GenBank/DDBJ databases">
        <title>Adaptations for nitrogen fixation in a non-lichenized fungal sporocarp promotes dispersal by wood-feeding termites.</title>
        <authorList>
            <consortium name="DOE Joint Genome Institute"/>
            <person name="Koch R.A."/>
            <person name="Yoon G."/>
            <person name="Arayal U."/>
            <person name="Lail K."/>
            <person name="Amirebrahimi M."/>
            <person name="Labutti K."/>
            <person name="Lipzen A."/>
            <person name="Riley R."/>
            <person name="Barry K."/>
            <person name="Henrissat B."/>
            <person name="Grigoriev I.V."/>
            <person name="Herr J.R."/>
            <person name="Aime M.C."/>
        </authorList>
    </citation>
    <scope>NUCLEOTIDE SEQUENCE</scope>
    <source>
        <strain evidence="2">MCA 3950</strain>
    </source>
</reference>